<dbReference type="SUPFAM" id="SSF51905">
    <property type="entry name" value="FAD/NAD(P)-binding domain"/>
    <property type="match status" value="1"/>
</dbReference>
<evidence type="ECO:0000256" key="5">
    <source>
        <dbReference type="ARBA" id="ARBA00022857"/>
    </source>
</evidence>
<keyword evidence="4" id="KW-0274">FAD</keyword>
<dbReference type="GO" id="GO:0050660">
    <property type="term" value="F:flavin adenine dinucleotide binding"/>
    <property type="evidence" value="ECO:0007669"/>
    <property type="project" value="InterPro"/>
</dbReference>
<dbReference type="InterPro" id="IPR020946">
    <property type="entry name" value="Flavin_mOase-like"/>
</dbReference>
<evidence type="ECO:0000256" key="3">
    <source>
        <dbReference type="ARBA" id="ARBA00022630"/>
    </source>
</evidence>
<gene>
    <name evidence="8" type="ORF">C8E89_107192</name>
</gene>
<sequence length="519" mass="57231">MVNTATRIEHVDVLIVGAGISGIGAAYYLQKEHPGRSYAILEARGATGGTWDLFRYPGIRSDSDLHTFGYEFKPWRDEHAIASADKILAYLRETVAENNIDAKIRFHHKVLGAAWSSDDARWTVDVERFGEADDSEELVQFSANWIFCAGGYYRYDQGYTPEFPGRERFRGHVVHPQHWPEDLDYTDKKVVVIGSGATAVTLIPAMAATAAHVTMLQRSPTYVMPVPSKDTFANAAQKVLGSKRGYALARRKNIVKQRAVYQFSQKYPGAARRLIRHLNAKELPAGYPVDEHFNPTYNPWDQRLCAVPDADLFKAISSGAASVVTDRIATFTETGIELESGKHLDADIIVTATGLNVQLLGGMSLTVDGTPVHAGETVAYKSMLLSGVPNFAFAFGYTNSSWTLKVGLLCEHFCRLLSHMDARGYDIARPEIGDNAMETRPMLDFAAGYVQRALDRIPKQGSGEPWRVSMNYYYDVEQLREGAVDNASLHFSSSRIPAVSAAAAPDRTAAIVGPSTARR</sequence>
<dbReference type="FunFam" id="3.50.50.60:FF:000228">
    <property type="entry name" value="FAD-containing monooxygenase EthA"/>
    <property type="match status" value="1"/>
</dbReference>
<keyword evidence="3" id="KW-0285">Flavoprotein</keyword>
<evidence type="ECO:0000256" key="1">
    <source>
        <dbReference type="ARBA" id="ARBA00001974"/>
    </source>
</evidence>
<keyword evidence="5" id="KW-0521">NADP</keyword>
<reference evidence="9" key="1">
    <citation type="submission" date="2018-05" db="EMBL/GenBank/DDBJ databases">
        <authorList>
            <person name="Deangelis K."/>
            <person name="Huntemann M."/>
            <person name="Clum A."/>
            <person name="Pillay M."/>
            <person name="Palaniappan K."/>
            <person name="Varghese N."/>
            <person name="Mikhailova N."/>
            <person name="Stamatis D."/>
            <person name="Reddy T."/>
            <person name="Daum C."/>
            <person name="Shapiro N."/>
            <person name="Ivanova N."/>
            <person name="Kyrpides N."/>
            <person name="Woyke T."/>
        </authorList>
    </citation>
    <scope>NUCLEOTIDE SEQUENCE [LARGE SCALE GENOMIC DNA]</scope>
    <source>
        <strain evidence="9">GAS496</strain>
    </source>
</reference>
<dbReference type="AlphaFoldDB" id="A0A318HM71"/>
<dbReference type="GO" id="GO:0004499">
    <property type="term" value="F:N,N-dimethylaniline monooxygenase activity"/>
    <property type="evidence" value="ECO:0007669"/>
    <property type="project" value="InterPro"/>
</dbReference>
<dbReference type="InterPro" id="IPR036188">
    <property type="entry name" value="FAD/NAD-bd_sf"/>
</dbReference>
<comment type="similarity">
    <text evidence="2">Belongs to the FAD-binding monooxygenase family.</text>
</comment>
<dbReference type="PRINTS" id="PR00411">
    <property type="entry name" value="PNDRDTASEI"/>
</dbReference>
<accession>A0A318HM71</accession>
<keyword evidence="7" id="KW-0503">Monooxygenase</keyword>
<name>A0A318HM71_9MYCO</name>
<organism evidence="8 9">
    <name type="scientific">Mycolicibacterium moriokaense</name>
    <dbReference type="NCBI Taxonomy" id="39691"/>
    <lineage>
        <taxon>Bacteria</taxon>
        <taxon>Bacillati</taxon>
        <taxon>Actinomycetota</taxon>
        <taxon>Actinomycetes</taxon>
        <taxon>Mycobacteriales</taxon>
        <taxon>Mycobacteriaceae</taxon>
        <taxon>Mycolicibacterium</taxon>
    </lineage>
</organism>
<dbReference type="PANTHER" id="PTHR43872:SF1">
    <property type="entry name" value="MONOOXYGENASE, PUTATIVE (AFU_ORTHOLOGUE AFUA_8G02570)-RELATED"/>
    <property type="match status" value="1"/>
</dbReference>
<dbReference type="InterPro" id="IPR051820">
    <property type="entry name" value="FAD-binding_MO"/>
</dbReference>
<dbReference type="EMBL" id="QJJU01000007">
    <property type="protein sequence ID" value="PXX08887.1"/>
    <property type="molecule type" value="Genomic_DNA"/>
</dbReference>
<reference evidence="8 9" key="2">
    <citation type="submission" date="2018-06" db="EMBL/GenBank/DDBJ databases">
        <title>Sequencing of bacterial isolates from soil warming experiment in Harvard Forest, Massachusetts, USA.</title>
        <authorList>
            <person name="Deangelis K.PhD."/>
        </authorList>
    </citation>
    <scope>NUCLEOTIDE SEQUENCE [LARGE SCALE GENOMIC DNA]</scope>
    <source>
        <strain evidence="8 9">GAS496</strain>
    </source>
</reference>
<comment type="cofactor">
    <cofactor evidence="1">
        <name>FAD</name>
        <dbReference type="ChEBI" id="CHEBI:57692"/>
    </cofactor>
</comment>
<dbReference type="RefSeq" id="WP_110316510.1">
    <property type="nucleotide sequence ID" value="NZ_QJJU01000007.1"/>
</dbReference>
<protein>
    <submittedName>
        <fullName evidence="8">Cation diffusion facilitator CzcD-associated flavoprotein CzcO</fullName>
    </submittedName>
</protein>
<dbReference type="PANTHER" id="PTHR43872">
    <property type="entry name" value="MONOOXYGENASE, PUTATIVE (AFU_ORTHOLOGUE AFUA_8G02570)-RELATED"/>
    <property type="match status" value="1"/>
</dbReference>
<dbReference type="GO" id="GO:0050661">
    <property type="term" value="F:NADP binding"/>
    <property type="evidence" value="ECO:0007669"/>
    <property type="project" value="InterPro"/>
</dbReference>
<dbReference type="Proteomes" id="UP000247781">
    <property type="component" value="Unassembled WGS sequence"/>
</dbReference>
<dbReference type="Pfam" id="PF13450">
    <property type="entry name" value="NAD_binding_8"/>
    <property type="match status" value="1"/>
</dbReference>
<evidence type="ECO:0000256" key="6">
    <source>
        <dbReference type="ARBA" id="ARBA00023002"/>
    </source>
</evidence>
<evidence type="ECO:0000256" key="7">
    <source>
        <dbReference type="ARBA" id="ARBA00023033"/>
    </source>
</evidence>
<evidence type="ECO:0000313" key="8">
    <source>
        <dbReference type="EMBL" id="PXX08887.1"/>
    </source>
</evidence>
<dbReference type="OrthoDB" id="5168853at2"/>
<evidence type="ECO:0000256" key="4">
    <source>
        <dbReference type="ARBA" id="ARBA00022827"/>
    </source>
</evidence>
<keyword evidence="9" id="KW-1185">Reference proteome</keyword>
<evidence type="ECO:0000313" key="9">
    <source>
        <dbReference type="Proteomes" id="UP000247781"/>
    </source>
</evidence>
<comment type="caution">
    <text evidence="8">The sequence shown here is derived from an EMBL/GenBank/DDBJ whole genome shotgun (WGS) entry which is preliminary data.</text>
</comment>
<keyword evidence="6" id="KW-0560">Oxidoreductase</keyword>
<evidence type="ECO:0000256" key="2">
    <source>
        <dbReference type="ARBA" id="ARBA00010139"/>
    </source>
</evidence>
<proteinExistence type="inferred from homology"/>
<dbReference type="Gene3D" id="3.50.50.60">
    <property type="entry name" value="FAD/NAD(P)-binding domain"/>
    <property type="match status" value="1"/>
</dbReference>
<dbReference type="Pfam" id="PF00743">
    <property type="entry name" value="FMO-like"/>
    <property type="match status" value="1"/>
</dbReference>